<reference evidence="3" key="1">
    <citation type="submission" date="2011-05" db="EMBL/GenBank/DDBJ databases">
        <authorList>
            <person name="Richards S.R."/>
            <person name="Qu J."/>
            <person name="Jiang H."/>
            <person name="Jhangiani S.N."/>
            <person name="Agravi P."/>
            <person name="Goodspeed R."/>
            <person name="Gross S."/>
            <person name="Mandapat C."/>
            <person name="Jackson L."/>
            <person name="Mathew T."/>
            <person name="Pu L."/>
            <person name="Thornton R."/>
            <person name="Saada N."/>
            <person name="Wilczek-Boney K.B."/>
            <person name="Lee S."/>
            <person name="Kovar C."/>
            <person name="Wu Y."/>
            <person name="Scherer S.E."/>
            <person name="Worley K.C."/>
            <person name="Muzny D.M."/>
            <person name="Gibbs R."/>
        </authorList>
    </citation>
    <scope>NUCLEOTIDE SEQUENCE</scope>
    <source>
        <strain evidence="3">Brora</strain>
    </source>
</reference>
<proteinExistence type="predicted"/>
<evidence type="ECO:0000313" key="3">
    <source>
        <dbReference type="Proteomes" id="UP000014500"/>
    </source>
</evidence>
<organism evidence="2 3">
    <name type="scientific">Strigamia maritima</name>
    <name type="common">European centipede</name>
    <name type="synonym">Geophilus maritimus</name>
    <dbReference type="NCBI Taxonomy" id="126957"/>
    <lineage>
        <taxon>Eukaryota</taxon>
        <taxon>Metazoa</taxon>
        <taxon>Ecdysozoa</taxon>
        <taxon>Arthropoda</taxon>
        <taxon>Myriapoda</taxon>
        <taxon>Chilopoda</taxon>
        <taxon>Pleurostigmophora</taxon>
        <taxon>Geophilomorpha</taxon>
        <taxon>Linotaeniidae</taxon>
        <taxon>Strigamia</taxon>
    </lineage>
</organism>
<dbReference type="HOGENOM" id="CLU_1742828_0_0_1"/>
<dbReference type="PhylomeDB" id="T1J771"/>
<evidence type="ECO:0000256" key="1">
    <source>
        <dbReference type="SAM" id="Phobius"/>
    </source>
</evidence>
<dbReference type="OMA" id="DINIVMF"/>
<sequence>MFVQCIVENSVGNRHCLDSLACKWGYGGPVNSILSWKVFITLGKLTYCAYILHYNMLIMFYTSRQSTFYYDIWILIFIYFGILILSYTLAVPFCLLFELPILKLEKLVLNHKPKQSILNENQKNYASTNILDFSEPTNGMKGITNTGFEG</sequence>
<feature type="transmembrane region" description="Helical" evidence="1">
    <location>
        <begin position="72"/>
        <end position="97"/>
    </location>
</feature>
<feature type="transmembrane region" description="Helical" evidence="1">
    <location>
        <begin position="33"/>
        <end position="52"/>
    </location>
</feature>
<dbReference type="AlphaFoldDB" id="T1J771"/>
<keyword evidence="3" id="KW-1185">Reference proteome</keyword>
<name>T1J771_STRMM</name>
<dbReference type="EMBL" id="JH431915">
    <property type="status" value="NOT_ANNOTATED_CDS"/>
    <property type="molecule type" value="Genomic_DNA"/>
</dbReference>
<accession>T1J771</accession>
<reference evidence="2" key="2">
    <citation type="submission" date="2015-02" db="UniProtKB">
        <authorList>
            <consortium name="EnsemblMetazoa"/>
        </authorList>
    </citation>
    <scope>IDENTIFICATION</scope>
</reference>
<protein>
    <submittedName>
        <fullName evidence="2">Uncharacterized protein</fullName>
    </submittedName>
</protein>
<dbReference type="Proteomes" id="UP000014500">
    <property type="component" value="Unassembled WGS sequence"/>
</dbReference>
<dbReference type="eggNOG" id="KOG3700">
    <property type="taxonomic scope" value="Eukaryota"/>
</dbReference>
<dbReference type="EnsemblMetazoa" id="SMAR009505-RA">
    <property type="protein sequence ID" value="SMAR009505-PA"/>
    <property type="gene ID" value="SMAR009505"/>
</dbReference>
<keyword evidence="1" id="KW-0812">Transmembrane</keyword>
<dbReference type="PANTHER" id="PTHR11161:SF0">
    <property type="entry name" value="O-ACYLTRANSFERASE LIKE PROTEIN"/>
    <property type="match status" value="1"/>
</dbReference>
<dbReference type="InterPro" id="IPR052728">
    <property type="entry name" value="O2_lipid_transport_reg"/>
</dbReference>
<dbReference type="PANTHER" id="PTHR11161">
    <property type="entry name" value="O-ACYLTRANSFERASE"/>
    <property type="match status" value="1"/>
</dbReference>
<dbReference type="STRING" id="126957.T1J771"/>
<evidence type="ECO:0000313" key="2">
    <source>
        <dbReference type="EnsemblMetazoa" id="SMAR009505-PA"/>
    </source>
</evidence>
<keyword evidence="1" id="KW-1133">Transmembrane helix</keyword>
<keyword evidence="1" id="KW-0472">Membrane</keyword>